<evidence type="ECO:0000256" key="1">
    <source>
        <dbReference type="SAM" id="MobiDB-lite"/>
    </source>
</evidence>
<dbReference type="Proteomes" id="UP000001070">
    <property type="component" value="Unassembled WGS sequence"/>
</dbReference>
<dbReference type="AlphaFoldDB" id="B4JLE9"/>
<evidence type="ECO:0000313" key="3">
    <source>
        <dbReference type="Proteomes" id="UP000001070"/>
    </source>
</evidence>
<reference evidence="2 3" key="1">
    <citation type="journal article" date="2007" name="Nature">
        <title>Evolution of genes and genomes on the Drosophila phylogeny.</title>
        <authorList>
            <consortium name="Drosophila 12 Genomes Consortium"/>
            <person name="Clark A.G."/>
            <person name="Eisen M.B."/>
            <person name="Smith D.R."/>
            <person name="Bergman C.M."/>
            <person name="Oliver B."/>
            <person name="Markow T.A."/>
            <person name="Kaufman T.C."/>
            <person name="Kellis M."/>
            <person name="Gelbart W."/>
            <person name="Iyer V.N."/>
            <person name="Pollard D.A."/>
            <person name="Sackton T.B."/>
            <person name="Larracuente A.M."/>
            <person name="Singh N.D."/>
            <person name="Abad J.P."/>
            <person name="Abt D.N."/>
            <person name="Adryan B."/>
            <person name="Aguade M."/>
            <person name="Akashi H."/>
            <person name="Anderson W.W."/>
            <person name="Aquadro C.F."/>
            <person name="Ardell D.H."/>
            <person name="Arguello R."/>
            <person name="Artieri C.G."/>
            <person name="Barbash D.A."/>
            <person name="Barker D."/>
            <person name="Barsanti P."/>
            <person name="Batterham P."/>
            <person name="Batzoglou S."/>
            <person name="Begun D."/>
            <person name="Bhutkar A."/>
            <person name="Blanco E."/>
            <person name="Bosak S.A."/>
            <person name="Bradley R.K."/>
            <person name="Brand A.D."/>
            <person name="Brent M.R."/>
            <person name="Brooks A.N."/>
            <person name="Brown R.H."/>
            <person name="Butlin R.K."/>
            <person name="Caggese C."/>
            <person name="Calvi B.R."/>
            <person name="Bernardo de Carvalho A."/>
            <person name="Caspi A."/>
            <person name="Castrezana S."/>
            <person name="Celniker S.E."/>
            <person name="Chang J.L."/>
            <person name="Chapple C."/>
            <person name="Chatterji S."/>
            <person name="Chinwalla A."/>
            <person name="Civetta A."/>
            <person name="Clifton S.W."/>
            <person name="Comeron J.M."/>
            <person name="Costello J.C."/>
            <person name="Coyne J.A."/>
            <person name="Daub J."/>
            <person name="David R.G."/>
            <person name="Delcher A.L."/>
            <person name="Delehaunty K."/>
            <person name="Do C.B."/>
            <person name="Ebling H."/>
            <person name="Edwards K."/>
            <person name="Eickbush T."/>
            <person name="Evans J.D."/>
            <person name="Filipski A."/>
            <person name="Findeiss S."/>
            <person name="Freyhult E."/>
            <person name="Fulton L."/>
            <person name="Fulton R."/>
            <person name="Garcia A.C."/>
            <person name="Gardiner A."/>
            <person name="Garfield D.A."/>
            <person name="Garvin B.E."/>
            <person name="Gibson G."/>
            <person name="Gilbert D."/>
            <person name="Gnerre S."/>
            <person name="Godfrey J."/>
            <person name="Good R."/>
            <person name="Gotea V."/>
            <person name="Gravely B."/>
            <person name="Greenberg A.J."/>
            <person name="Griffiths-Jones S."/>
            <person name="Gross S."/>
            <person name="Guigo R."/>
            <person name="Gustafson E.A."/>
            <person name="Haerty W."/>
            <person name="Hahn M.W."/>
            <person name="Halligan D.L."/>
            <person name="Halpern A.L."/>
            <person name="Halter G.M."/>
            <person name="Han M.V."/>
            <person name="Heger A."/>
            <person name="Hillier L."/>
            <person name="Hinrichs A.S."/>
            <person name="Holmes I."/>
            <person name="Hoskins R.A."/>
            <person name="Hubisz M.J."/>
            <person name="Hultmark D."/>
            <person name="Huntley M.A."/>
            <person name="Jaffe D.B."/>
            <person name="Jagadeeshan S."/>
            <person name="Jeck W.R."/>
            <person name="Johnson J."/>
            <person name="Jones C.D."/>
            <person name="Jordan W.C."/>
            <person name="Karpen G.H."/>
            <person name="Kataoka E."/>
            <person name="Keightley P.D."/>
            <person name="Kheradpour P."/>
            <person name="Kirkness E.F."/>
            <person name="Koerich L.B."/>
            <person name="Kristiansen K."/>
            <person name="Kudrna D."/>
            <person name="Kulathinal R.J."/>
            <person name="Kumar S."/>
            <person name="Kwok R."/>
            <person name="Lander E."/>
            <person name="Langley C.H."/>
            <person name="Lapoint R."/>
            <person name="Lazzaro B.P."/>
            <person name="Lee S.J."/>
            <person name="Levesque L."/>
            <person name="Li R."/>
            <person name="Lin C.F."/>
            <person name="Lin M.F."/>
            <person name="Lindblad-Toh K."/>
            <person name="Llopart A."/>
            <person name="Long M."/>
            <person name="Low L."/>
            <person name="Lozovsky E."/>
            <person name="Lu J."/>
            <person name="Luo M."/>
            <person name="Machado C.A."/>
            <person name="Makalowski W."/>
            <person name="Marzo M."/>
            <person name="Matsuda M."/>
            <person name="Matzkin L."/>
            <person name="McAllister B."/>
            <person name="McBride C.S."/>
            <person name="McKernan B."/>
            <person name="McKernan K."/>
            <person name="Mendez-Lago M."/>
            <person name="Minx P."/>
            <person name="Mollenhauer M.U."/>
            <person name="Montooth K."/>
            <person name="Mount S.M."/>
            <person name="Mu X."/>
            <person name="Myers E."/>
            <person name="Negre B."/>
            <person name="Newfeld S."/>
            <person name="Nielsen R."/>
            <person name="Noor M.A."/>
            <person name="O'Grady P."/>
            <person name="Pachter L."/>
            <person name="Papaceit M."/>
            <person name="Parisi M.J."/>
            <person name="Parisi M."/>
            <person name="Parts L."/>
            <person name="Pedersen J.S."/>
            <person name="Pesole G."/>
            <person name="Phillippy A.M."/>
            <person name="Ponting C.P."/>
            <person name="Pop M."/>
            <person name="Porcelli D."/>
            <person name="Powell J.R."/>
            <person name="Prohaska S."/>
            <person name="Pruitt K."/>
            <person name="Puig M."/>
            <person name="Quesneville H."/>
            <person name="Ram K.R."/>
            <person name="Rand D."/>
            <person name="Rasmussen M.D."/>
            <person name="Reed L.K."/>
            <person name="Reenan R."/>
            <person name="Reily A."/>
            <person name="Remington K.A."/>
            <person name="Rieger T.T."/>
            <person name="Ritchie M.G."/>
            <person name="Robin C."/>
            <person name="Rogers Y.H."/>
            <person name="Rohde C."/>
            <person name="Rozas J."/>
            <person name="Rubenfield M.J."/>
            <person name="Ruiz A."/>
            <person name="Russo S."/>
            <person name="Salzberg S.L."/>
            <person name="Sanchez-Gracia A."/>
            <person name="Saranga D.J."/>
            <person name="Sato H."/>
            <person name="Schaeffer S.W."/>
            <person name="Schatz M.C."/>
            <person name="Schlenke T."/>
            <person name="Schwartz R."/>
            <person name="Segarra C."/>
            <person name="Singh R.S."/>
            <person name="Sirot L."/>
            <person name="Sirota M."/>
            <person name="Sisneros N.B."/>
            <person name="Smith C.D."/>
            <person name="Smith T.F."/>
            <person name="Spieth J."/>
            <person name="Stage D.E."/>
            <person name="Stark A."/>
            <person name="Stephan W."/>
            <person name="Strausberg R.L."/>
            <person name="Strempel S."/>
            <person name="Sturgill D."/>
            <person name="Sutton G."/>
            <person name="Sutton G.G."/>
            <person name="Tao W."/>
            <person name="Teichmann S."/>
            <person name="Tobari Y.N."/>
            <person name="Tomimura Y."/>
            <person name="Tsolas J.M."/>
            <person name="Valente V.L."/>
            <person name="Venter E."/>
            <person name="Venter J.C."/>
            <person name="Vicario S."/>
            <person name="Vieira F.G."/>
            <person name="Vilella A.J."/>
            <person name="Villasante A."/>
            <person name="Walenz B."/>
            <person name="Wang J."/>
            <person name="Wasserman M."/>
            <person name="Watts T."/>
            <person name="Wilson D."/>
            <person name="Wilson R.K."/>
            <person name="Wing R.A."/>
            <person name="Wolfner M.F."/>
            <person name="Wong A."/>
            <person name="Wong G.K."/>
            <person name="Wu C.I."/>
            <person name="Wu G."/>
            <person name="Yamamoto D."/>
            <person name="Yang H.P."/>
            <person name="Yang S.P."/>
            <person name="Yorke J.A."/>
            <person name="Yoshida K."/>
            <person name="Zdobnov E."/>
            <person name="Zhang P."/>
            <person name="Zhang Y."/>
            <person name="Zimin A.V."/>
            <person name="Baldwin J."/>
            <person name="Abdouelleil A."/>
            <person name="Abdulkadir J."/>
            <person name="Abebe A."/>
            <person name="Abera B."/>
            <person name="Abreu J."/>
            <person name="Acer S.C."/>
            <person name="Aftuck L."/>
            <person name="Alexander A."/>
            <person name="An P."/>
            <person name="Anderson E."/>
            <person name="Anderson S."/>
            <person name="Arachi H."/>
            <person name="Azer M."/>
            <person name="Bachantsang P."/>
            <person name="Barry A."/>
            <person name="Bayul T."/>
            <person name="Berlin A."/>
            <person name="Bessette D."/>
            <person name="Bloom T."/>
            <person name="Blye J."/>
            <person name="Boguslavskiy L."/>
            <person name="Bonnet C."/>
            <person name="Boukhgalter B."/>
            <person name="Bourzgui I."/>
            <person name="Brown A."/>
            <person name="Cahill P."/>
            <person name="Channer S."/>
            <person name="Cheshatsang Y."/>
            <person name="Chuda L."/>
            <person name="Citroen M."/>
            <person name="Collymore A."/>
            <person name="Cooke P."/>
            <person name="Costello M."/>
            <person name="D'Aco K."/>
            <person name="Daza R."/>
            <person name="De Haan G."/>
            <person name="DeGray S."/>
            <person name="DeMaso C."/>
            <person name="Dhargay N."/>
            <person name="Dooley K."/>
            <person name="Dooley E."/>
            <person name="Doricent M."/>
            <person name="Dorje P."/>
            <person name="Dorjee K."/>
            <person name="Dupes A."/>
            <person name="Elong R."/>
            <person name="Falk J."/>
            <person name="Farina A."/>
            <person name="Faro S."/>
            <person name="Ferguson D."/>
            <person name="Fisher S."/>
            <person name="Foley C.D."/>
            <person name="Franke A."/>
            <person name="Friedrich D."/>
            <person name="Gadbois L."/>
            <person name="Gearin G."/>
            <person name="Gearin C.R."/>
            <person name="Giannoukos G."/>
            <person name="Goode T."/>
            <person name="Graham J."/>
            <person name="Grandbois E."/>
            <person name="Grewal S."/>
            <person name="Gyaltsen K."/>
            <person name="Hafez N."/>
            <person name="Hagos B."/>
            <person name="Hall J."/>
            <person name="Henson C."/>
            <person name="Hollinger A."/>
            <person name="Honan T."/>
            <person name="Huard M.D."/>
            <person name="Hughes L."/>
            <person name="Hurhula B."/>
            <person name="Husby M.E."/>
            <person name="Kamat A."/>
            <person name="Kanga B."/>
            <person name="Kashin S."/>
            <person name="Khazanovich D."/>
            <person name="Kisner P."/>
            <person name="Lance K."/>
            <person name="Lara M."/>
            <person name="Lee W."/>
            <person name="Lennon N."/>
            <person name="Letendre F."/>
            <person name="LeVine R."/>
            <person name="Lipovsky A."/>
            <person name="Liu X."/>
            <person name="Liu J."/>
            <person name="Liu S."/>
            <person name="Lokyitsang T."/>
            <person name="Lokyitsang Y."/>
            <person name="Lubonja R."/>
            <person name="Lui A."/>
            <person name="MacDonald P."/>
            <person name="Magnisalis V."/>
            <person name="Maru K."/>
            <person name="Matthews C."/>
            <person name="McCusker W."/>
            <person name="McDonough S."/>
            <person name="Mehta T."/>
            <person name="Meldrim J."/>
            <person name="Meneus L."/>
            <person name="Mihai O."/>
            <person name="Mihalev A."/>
            <person name="Mihova T."/>
            <person name="Mittelman R."/>
            <person name="Mlenga V."/>
            <person name="Montmayeur A."/>
            <person name="Mulrain L."/>
            <person name="Navidi A."/>
            <person name="Naylor J."/>
            <person name="Negash T."/>
            <person name="Nguyen T."/>
            <person name="Nguyen N."/>
            <person name="Nicol R."/>
            <person name="Norbu C."/>
            <person name="Norbu N."/>
            <person name="Novod N."/>
            <person name="O'Neill B."/>
            <person name="Osman S."/>
            <person name="Markiewicz E."/>
            <person name="Oyono O.L."/>
            <person name="Patti C."/>
            <person name="Phunkhang P."/>
            <person name="Pierre F."/>
            <person name="Priest M."/>
            <person name="Raghuraman S."/>
            <person name="Rege F."/>
            <person name="Reyes R."/>
            <person name="Rise C."/>
            <person name="Rogov P."/>
            <person name="Ross K."/>
            <person name="Ryan E."/>
            <person name="Settipalli S."/>
            <person name="Shea T."/>
            <person name="Sherpa N."/>
            <person name="Shi L."/>
            <person name="Shih D."/>
            <person name="Sparrow T."/>
            <person name="Spaulding J."/>
            <person name="Stalker J."/>
            <person name="Stange-Thomann N."/>
            <person name="Stavropoulos S."/>
            <person name="Stone C."/>
            <person name="Strader C."/>
            <person name="Tesfaye S."/>
            <person name="Thomson T."/>
            <person name="Thoulutsang Y."/>
            <person name="Thoulutsang D."/>
            <person name="Topham K."/>
            <person name="Topping I."/>
            <person name="Tsamla T."/>
            <person name="Vassiliev H."/>
            <person name="Vo A."/>
            <person name="Wangchuk T."/>
            <person name="Wangdi T."/>
            <person name="Weiand M."/>
            <person name="Wilkinson J."/>
            <person name="Wilson A."/>
            <person name="Yadav S."/>
            <person name="Young G."/>
            <person name="Yu Q."/>
            <person name="Zembek L."/>
            <person name="Zhong D."/>
            <person name="Zimmer A."/>
            <person name="Zwirko Z."/>
            <person name="Jaffe D.B."/>
            <person name="Alvarez P."/>
            <person name="Brockman W."/>
            <person name="Butler J."/>
            <person name="Chin C."/>
            <person name="Gnerre S."/>
            <person name="Grabherr M."/>
            <person name="Kleber M."/>
            <person name="Mauceli E."/>
            <person name="MacCallum I."/>
        </authorList>
    </citation>
    <scope>NUCLEOTIDE SEQUENCE [LARGE SCALE GENOMIC DNA]</scope>
    <source>
        <strain evidence="3">Tucson 15287-2541.00</strain>
    </source>
</reference>
<dbReference type="STRING" id="7222.B4JLE9"/>
<dbReference type="EMBL" id="CH916370">
    <property type="protein sequence ID" value="EDW00402.1"/>
    <property type="molecule type" value="Genomic_DNA"/>
</dbReference>
<dbReference type="HOGENOM" id="CLU_116447_0_0_1"/>
<gene>
    <name evidence="2" type="primary">Dgri\GH11882</name>
    <name evidence="2" type="ORF">Dgri_GH11882</name>
</gene>
<proteinExistence type="predicted"/>
<sequence length="137" mass="16971">MNIYDYLRQHFKPASKRNRNSYSDCDDELHLPQPKVRKHNYNNYRKQQQQQQQQQEREQQHEKRGKHGPNSSSTPNYDIRIFFYVNSLILFTMSCRQYEGDEFKHFIVHHIREFDRLRRKARKRRKRKMKATTELSL</sequence>
<dbReference type="PhylomeDB" id="B4JLE9"/>
<feature type="region of interest" description="Disordered" evidence="1">
    <location>
        <begin position="15"/>
        <end position="76"/>
    </location>
</feature>
<evidence type="ECO:0000313" key="2">
    <source>
        <dbReference type="EMBL" id="EDW00402.1"/>
    </source>
</evidence>
<keyword evidence="3" id="KW-1185">Reference proteome</keyword>
<dbReference type="InParanoid" id="B4JLE9"/>
<dbReference type="OMA" id="GPIINIS"/>
<organism evidence="3">
    <name type="scientific">Drosophila grimshawi</name>
    <name type="common">Hawaiian fruit fly</name>
    <name type="synonym">Idiomyia grimshawi</name>
    <dbReference type="NCBI Taxonomy" id="7222"/>
    <lineage>
        <taxon>Eukaryota</taxon>
        <taxon>Metazoa</taxon>
        <taxon>Ecdysozoa</taxon>
        <taxon>Arthropoda</taxon>
        <taxon>Hexapoda</taxon>
        <taxon>Insecta</taxon>
        <taxon>Pterygota</taxon>
        <taxon>Neoptera</taxon>
        <taxon>Endopterygota</taxon>
        <taxon>Diptera</taxon>
        <taxon>Brachycera</taxon>
        <taxon>Muscomorpha</taxon>
        <taxon>Ephydroidea</taxon>
        <taxon>Drosophilidae</taxon>
        <taxon>Drosophila</taxon>
        <taxon>Hawaiian Drosophila</taxon>
    </lineage>
</organism>
<dbReference type="eggNOG" id="ENOG502TB46">
    <property type="taxonomic scope" value="Eukaryota"/>
</dbReference>
<name>B4JLE9_DROGR</name>
<accession>B4JLE9</accession>
<protein>
    <submittedName>
        <fullName evidence="2">GH11882</fullName>
    </submittedName>
</protein>
<feature type="compositionally biased region" description="Low complexity" evidence="1">
    <location>
        <begin position="41"/>
        <end position="54"/>
    </location>
</feature>